<evidence type="ECO:0000313" key="3">
    <source>
        <dbReference type="Proteomes" id="UP000826656"/>
    </source>
</evidence>
<feature type="transmembrane region" description="Helical" evidence="1">
    <location>
        <begin position="323"/>
        <end position="342"/>
    </location>
</feature>
<reference evidence="2 3" key="1">
    <citation type="journal article" date="2021" name="bioRxiv">
        <title>Chromosome-scale and haplotype-resolved genome assembly of a tetraploid potato cultivar.</title>
        <authorList>
            <person name="Sun H."/>
            <person name="Jiao W.-B."/>
            <person name="Krause K."/>
            <person name="Campoy J.A."/>
            <person name="Goel M."/>
            <person name="Folz-Donahue K."/>
            <person name="Kukat C."/>
            <person name="Huettel B."/>
            <person name="Schneeberger K."/>
        </authorList>
    </citation>
    <scope>NUCLEOTIDE SEQUENCE [LARGE SCALE GENOMIC DNA]</scope>
    <source>
        <strain evidence="2">SolTubOtavaFocal</strain>
        <tissue evidence="2">Leaves</tissue>
    </source>
</reference>
<comment type="caution">
    <text evidence="2">The sequence shown here is derived from an EMBL/GenBank/DDBJ whole genome shotgun (WGS) entry which is preliminary data.</text>
</comment>
<name>A0ABQ7VC77_SOLTU</name>
<accession>A0ABQ7VC77</accession>
<dbReference type="SUPFAM" id="SSF56219">
    <property type="entry name" value="DNase I-like"/>
    <property type="match status" value="1"/>
</dbReference>
<evidence type="ECO:0000256" key="1">
    <source>
        <dbReference type="SAM" id="Phobius"/>
    </source>
</evidence>
<keyword evidence="1" id="KW-0812">Transmembrane</keyword>
<evidence type="ECO:0000313" key="2">
    <source>
        <dbReference type="EMBL" id="KAH0761124.1"/>
    </source>
</evidence>
<keyword evidence="1" id="KW-0472">Membrane</keyword>
<dbReference type="InterPro" id="IPR036691">
    <property type="entry name" value="Endo/exonu/phosph_ase_sf"/>
</dbReference>
<dbReference type="Gene3D" id="3.60.10.10">
    <property type="entry name" value="Endonuclease/exonuclease/phosphatase"/>
    <property type="match status" value="1"/>
</dbReference>
<dbReference type="EMBL" id="JAIVGD010000013">
    <property type="protein sequence ID" value="KAH0761124.1"/>
    <property type="molecule type" value="Genomic_DNA"/>
</dbReference>
<evidence type="ECO:0008006" key="4">
    <source>
        <dbReference type="Google" id="ProtNLM"/>
    </source>
</evidence>
<protein>
    <recommendedName>
        <fullName evidence="4">Endonuclease/exonuclease/phosphatase domain-containing protein</fullName>
    </recommendedName>
</protein>
<dbReference type="Proteomes" id="UP000826656">
    <property type="component" value="Unassembled WGS sequence"/>
</dbReference>
<organism evidence="2 3">
    <name type="scientific">Solanum tuberosum</name>
    <name type="common">Potato</name>
    <dbReference type="NCBI Taxonomy" id="4113"/>
    <lineage>
        <taxon>Eukaryota</taxon>
        <taxon>Viridiplantae</taxon>
        <taxon>Streptophyta</taxon>
        <taxon>Embryophyta</taxon>
        <taxon>Tracheophyta</taxon>
        <taxon>Spermatophyta</taxon>
        <taxon>Magnoliopsida</taxon>
        <taxon>eudicotyledons</taxon>
        <taxon>Gunneridae</taxon>
        <taxon>Pentapetalae</taxon>
        <taxon>asterids</taxon>
        <taxon>lamiids</taxon>
        <taxon>Solanales</taxon>
        <taxon>Solanaceae</taxon>
        <taxon>Solanoideae</taxon>
        <taxon>Solaneae</taxon>
        <taxon>Solanum</taxon>
    </lineage>
</organism>
<keyword evidence="3" id="KW-1185">Reference proteome</keyword>
<sequence length="352" mass="41028">MSSALMTYYLEVPSVGNSGGIALLWVTVTHIRQSTQELHAMIQVIPNHISCTLSIIYASNLVANRKLLWDSLYSLSRTTRSPWLVAGDFNDILCQKDKWGGVSYSRKNNSDFKNCVNCCQLLDLGFKGSRYTWSNLPERSHSLILERLDCCFINSNWFDYYPNSSVTHLPKTHSDHNPLQINLFNLFVRPRVKPFRLESFWYRHPDFKNIVHQCWHNHSYIEAKHIFKDKITAWRKNHFGNIFKQKRILLARLSGIQNFSSYPYSSFLQNLESTLTREYNNILKMEEDYWKIRSRINWLNNGDANTKFYHISVSNRTRKIGSLSFKTILVIGILTVLRAFYIPSSTSSLCSS</sequence>
<dbReference type="PANTHER" id="PTHR33710:SF77">
    <property type="entry name" value="DNASE I-LIKE SUPERFAMILY PROTEIN"/>
    <property type="match status" value="1"/>
</dbReference>
<dbReference type="PANTHER" id="PTHR33710">
    <property type="entry name" value="BNAC02G09200D PROTEIN"/>
    <property type="match status" value="1"/>
</dbReference>
<gene>
    <name evidence="2" type="ORF">KY290_017197</name>
</gene>
<proteinExistence type="predicted"/>
<keyword evidence="1" id="KW-1133">Transmembrane helix</keyword>